<proteinExistence type="predicted"/>
<organism evidence="1 2">
    <name type="scientific">Datura stramonium</name>
    <name type="common">Jimsonweed</name>
    <name type="synonym">Common thornapple</name>
    <dbReference type="NCBI Taxonomy" id="4076"/>
    <lineage>
        <taxon>Eukaryota</taxon>
        <taxon>Viridiplantae</taxon>
        <taxon>Streptophyta</taxon>
        <taxon>Embryophyta</taxon>
        <taxon>Tracheophyta</taxon>
        <taxon>Spermatophyta</taxon>
        <taxon>Magnoliopsida</taxon>
        <taxon>eudicotyledons</taxon>
        <taxon>Gunneridae</taxon>
        <taxon>Pentapetalae</taxon>
        <taxon>asterids</taxon>
        <taxon>lamiids</taxon>
        <taxon>Solanales</taxon>
        <taxon>Solanaceae</taxon>
        <taxon>Solanoideae</taxon>
        <taxon>Datureae</taxon>
        <taxon>Datura</taxon>
    </lineage>
</organism>
<evidence type="ECO:0000313" key="2">
    <source>
        <dbReference type="Proteomes" id="UP000823775"/>
    </source>
</evidence>
<evidence type="ECO:0000313" key="1">
    <source>
        <dbReference type="EMBL" id="MCD9642609.1"/>
    </source>
</evidence>
<evidence type="ECO:0008006" key="3">
    <source>
        <dbReference type="Google" id="ProtNLM"/>
    </source>
</evidence>
<sequence length="132" mass="14460">MASHLYLCSGTGAENDQSSHTNNMHLYPYGTAYNASCYTEHRVVVKASSVLNAFDAENLKGLIPNTISVSKIEMGHYKKDEITICKAEVWGHCESPRIPNTLSQILCHLSVCMNPGHINTLLLGTPAQSLIK</sequence>
<name>A0ABS8V8Y1_DATST</name>
<accession>A0ABS8V8Y1</accession>
<reference evidence="1 2" key="1">
    <citation type="journal article" date="2021" name="BMC Genomics">
        <title>Datura genome reveals duplications of psychoactive alkaloid biosynthetic genes and high mutation rate following tissue culture.</title>
        <authorList>
            <person name="Rajewski A."/>
            <person name="Carter-House D."/>
            <person name="Stajich J."/>
            <person name="Litt A."/>
        </authorList>
    </citation>
    <scope>NUCLEOTIDE SEQUENCE [LARGE SCALE GENOMIC DNA]</scope>
    <source>
        <strain evidence="1">AR-01</strain>
    </source>
</reference>
<keyword evidence="2" id="KW-1185">Reference proteome</keyword>
<comment type="caution">
    <text evidence="1">The sequence shown here is derived from an EMBL/GenBank/DDBJ whole genome shotgun (WGS) entry which is preliminary data.</text>
</comment>
<protein>
    <recommendedName>
        <fullName evidence="3">Peptidase S1 domain-containing protein</fullName>
    </recommendedName>
</protein>
<gene>
    <name evidence="1" type="ORF">HAX54_029492</name>
</gene>
<dbReference type="EMBL" id="JACEIK010003666">
    <property type="protein sequence ID" value="MCD9642609.1"/>
    <property type="molecule type" value="Genomic_DNA"/>
</dbReference>
<dbReference type="Proteomes" id="UP000823775">
    <property type="component" value="Unassembled WGS sequence"/>
</dbReference>